<evidence type="ECO:0000313" key="2">
    <source>
        <dbReference type="Proteomes" id="UP000428260"/>
    </source>
</evidence>
<dbReference type="KEGG" id="mcos:GM418_00220"/>
<name>A0A6I6JPH6_9BACT</name>
<sequence>MERKITIVLMVSFLLLSCGKEENEIISFSQDIAPFLENTCTACHYGGRQEPNLHEEVSYNQLTEGGYVTPGKANQSAIVIQLENGHPENIDIPSNQIKILKEWINQGADNN</sequence>
<dbReference type="RefSeq" id="WP_158861988.1">
    <property type="nucleotide sequence ID" value="NZ_CP046401.1"/>
</dbReference>
<accession>A0A6I6JPH6</accession>
<dbReference type="Proteomes" id="UP000428260">
    <property type="component" value="Chromosome"/>
</dbReference>
<organism evidence="1 2">
    <name type="scientific">Maribellus comscasis</name>
    <dbReference type="NCBI Taxonomy" id="2681766"/>
    <lineage>
        <taxon>Bacteria</taxon>
        <taxon>Pseudomonadati</taxon>
        <taxon>Bacteroidota</taxon>
        <taxon>Bacteroidia</taxon>
        <taxon>Marinilabiliales</taxon>
        <taxon>Prolixibacteraceae</taxon>
        <taxon>Maribellus</taxon>
    </lineage>
</organism>
<reference evidence="1 2" key="1">
    <citation type="submission" date="2019-11" db="EMBL/GenBank/DDBJ databases">
        <authorList>
            <person name="Zheng R.K."/>
            <person name="Sun C.M."/>
        </authorList>
    </citation>
    <scope>NUCLEOTIDE SEQUENCE [LARGE SCALE GENOMIC DNA]</scope>
    <source>
        <strain evidence="1 2">WC007</strain>
    </source>
</reference>
<dbReference type="EMBL" id="CP046401">
    <property type="protein sequence ID" value="QGY42132.1"/>
    <property type="molecule type" value="Genomic_DNA"/>
</dbReference>
<dbReference type="PROSITE" id="PS51257">
    <property type="entry name" value="PROKAR_LIPOPROTEIN"/>
    <property type="match status" value="1"/>
</dbReference>
<protein>
    <recommendedName>
        <fullName evidence="3">Cytochrome c domain-containing protein</fullName>
    </recommendedName>
</protein>
<proteinExistence type="predicted"/>
<keyword evidence="2" id="KW-1185">Reference proteome</keyword>
<gene>
    <name evidence="1" type="ORF">GM418_00220</name>
</gene>
<evidence type="ECO:0000313" key="1">
    <source>
        <dbReference type="EMBL" id="QGY42132.1"/>
    </source>
</evidence>
<evidence type="ECO:0008006" key="3">
    <source>
        <dbReference type="Google" id="ProtNLM"/>
    </source>
</evidence>
<dbReference type="AlphaFoldDB" id="A0A6I6JPH6"/>